<dbReference type="AlphaFoldDB" id="A0A7D5ND32"/>
<feature type="transmembrane region" description="Helical" evidence="1">
    <location>
        <begin position="6"/>
        <end position="28"/>
    </location>
</feature>
<reference evidence="2 3" key="1">
    <citation type="journal article" date="2019" name="Microbiome">
        <title>Annotated bacterial chromosomes from frame-shift-corrected long-read metagenomic data.</title>
        <authorList>
            <person name="Arumugam K."/>
            <person name="Bagci C."/>
            <person name="Bessarab I."/>
            <person name="Beier S."/>
            <person name="Buchfink B."/>
            <person name="Gorska A."/>
            <person name="Qiu G."/>
            <person name="Huson D.H."/>
            <person name="Williams R.B.H."/>
        </authorList>
    </citation>
    <scope>NUCLEOTIDE SEQUENCE [LARGE SCALE GENOMIC DNA]</scope>
    <source>
        <strain evidence="2">SSA1</strain>
    </source>
</reference>
<evidence type="ECO:0000313" key="3">
    <source>
        <dbReference type="Proteomes" id="UP000509684"/>
    </source>
</evidence>
<gene>
    <name evidence="2" type="ORF">HWD57_17885</name>
</gene>
<proteinExistence type="predicted"/>
<evidence type="ECO:0000256" key="1">
    <source>
        <dbReference type="SAM" id="Phobius"/>
    </source>
</evidence>
<evidence type="ECO:0000313" key="2">
    <source>
        <dbReference type="EMBL" id="QLH51467.1"/>
    </source>
</evidence>
<protein>
    <submittedName>
        <fullName evidence="2">Uncharacterized protein</fullName>
    </submittedName>
</protein>
<sequence>MEHLDNVVGAAVLSLFVVANIYAMYLYLKAHLSLAPDSRVNHAIVQRFRTTSELIAYHWRVDAETMNKASGSLAKYRQIFLFKRGFLDPSQARIFPDPDGAFCMDLYEKNKPLALPQVIDLNRRRVYEQ</sequence>
<name>A0A7D5ND32_9PROT</name>
<dbReference type="Proteomes" id="UP000509684">
    <property type="component" value="Chromosome"/>
</dbReference>
<dbReference type="KEGG" id="acog:HWD57_17885"/>
<keyword evidence="1" id="KW-0812">Transmembrane</keyword>
<keyword evidence="1" id="KW-1133">Transmembrane helix</keyword>
<accession>A0A7D5ND32</accession>
<keyword evidence="1" id="KW-0472">Membrane</keyword>
<dbReference type="EMBL" id="CP058708">
    <property type="protein sequence ID" value="QLH51467.1"/>
    <property type="molecule type" value="Genomic_DNA"/>
</dbReference>
<organism evidence="2 3">
    <name type="scientific">Candidatus Accumulibacter cognatus</name>
    <dbReference type="NCBI Taxonomy" id="2954383"/>
    <lineage>
        <taxon>Bacteria</taxon>
        <taxon>Pseudomonadati</taxon>
        <taxon>Pseudomonadota</taxon>
        <taxon>Betaproteobacteria</taxon>
        <taxon>Candidatus Accumulibacter</taxon>
    </lineage>
</organism>